<proteinExistence type="predicted"/>
<dbReference type="EMBL" id="KQ982197">
    <property type="protein sequence ID" value="KYQ59033.1"/>
    <property type="molecule type" value="Genomic_DNA"/>
</dbReference>
<protein>
    <submittedName>
        <fullName evidence="2">Uncharacterized protein</fullName>
    </submittedName>
</protein>
<accession>A0A151XF77</accession>
<name>A0A151XF77_9HYME</name>
<sequence>MGKRFANVDPLSSWRFSKCAEYAKLTDNTCTDVGVLEVYKNSDTRAGTVDKTTEIGKTAETSLKQKRDEEAEEEEEEVIRNTVREYNTTSTSE</sequence>
<feature type="compositionally biased region" description="Polar residues" evidence="1">
    <location>
        <begin position="84"/>
        <end position="93"/>
    </location>
</feature>
<evidence type="ECO:0000256" key="1">
    <source>
        <dbReference type="SAM" id="MobiDB-lite"/>
    </source>
</evidence>
<dbReference type="Proteomes" id="UP000075809">
    <property type="component" value="Unassembled WGS sequence"/>
</dbReference>
<evidence type="ECO:0000313" key="2">
    <source>
        <dbReference type="EMBL" id="KYQ59033.1"/>
    </source>
</evidence>
<evidence type="ECO:0000313" key="3">
    <source>
        <dbReference type="Proteomes" id="UP000075809"/>
    </source>
</evidence>
<organism evidence="2 3">
    <name type="scientific">Mycetomoellerius zeteki</name>
    <dbReference type="NCBI Taxonomy" id="64791"/>
    <lineage>
        <taxon>Eukaryota</taxon>
        <taxon>Metazoa</taxon>
        <taxon>Ecdysozoa</taxon>
        <taxon>Arthropoda</taxon>
        <taxon>Hexapoda</taxon>
        <taxon>Insecta</taxon>
        <taxon>Pterygota</taxon>
        <taxon>Neoptera</taxon>
        <taxon>Endopterygota</taxon>
        <taxon>Hymenoptera</taxon>
        <taxon>Apocrita</taxon>
        <taxon>Aculeata</taxon>
        <taxon>Formicoidea</taxon>
        <taxon>Formicidae</taxon>
        <taxon>Myrmicinae</taxon>
        <taxon>Mycetomoellerius</taxon>
    </lineage>
</organism>
<dbReference type="AlphaFoldDB" id="A0A151XF77"/>
<keyword evidence="3" id="KW-1185">Reference proteome</keyword>
<reference evidence="2 3" key="1">
    <citation type="submission" date="2015-09" db="EMBL/GenBank/DDBJ databases">
        <title>Trachymyrmex zeteki WGS genome.</title>
        <authorList>
            <person name="Nygaard S."/>
            <person name="Hu H."/>
            <person name="Boomsma J."/>
            <person name="Zhang G."/>
        </authorList>
    </citation>
    <scope>NUCLEOTIDE SEQUENCE [LARGE SCALE GENOMIC DNA]</scope>
    <source>
        <strain evidence="2">Tzet28-1</strain>
        <tissue evidence="2">Whole body</tissue>
    </source>
</reference>
<feature type="region of interest" description="Disordered" evidence="1">
    <location>
        <begin position="60"/>
        <end position="93"/>
    </location>
</feature>
<gene>
    <name evidence="2" type="ORF">ALC60_01969</name>
</gene>